<dbReference type="EMBL" id="JAVRRF010000033">
    <property type="protein sequence ID" value="KAK5051652.1"/>
    <property type="molecule type" value="Genomic_DNA"/>
</dbReference>
<dbReference type="PANTHER" id="PTHR36206:SF13">
    <property type="entry name" value="TRANSCRIPTIONAL REGULATORY PROTEIN MOC3"/>
    <property type="match status" value="1"/>
</dbReference>
<evidence type="ECO:0000256" key="1">
    <source>
        <dbReference type="ARBA" id="ARBA00022723"/>
    </source>
</evidence>
<dbReference type="InterPro" id="IPR036864">
    <property type="entry name" value="Zn2-C6_fun-type_DNA-bd_sf"/>
</dbReference>
<dbReference type="InterPro" id="IPR052360">
    <property type="entry name" value="Transcr_Regulatory_Proteins"/>
</dbReference>
<keyword evidence="2" id="KW-0862">Zinc</keyword>
<evidence type="ECO:0000313" key="9">
    <source>
        <dbReference type="EMBL" id="KAK5051652.1"/>
    </source>
</evidence>
<keyword evidence="10" id="KW-1185">Reference proteome</keyword>
<keyword evidence="1" id="KW-0479">Metal-binding</keyword>
<feature type="region of interest" description="Disordered" evidence="7">
    <location>
        <begin position="1"/>
        <end position="28"/>
    </location>
</feature>
<dbReference type="SMART" id="SM00066">
    <property type="entry name" value="GAL4"/>
    <property type="match status" value="1"/>
</dbReference>
<evidence type="ECO:0000256" key="4">
    <source>
        <dbReference type="ARBA" id="ARBA00023125"/>
    </source>
</evidence>
<evidence type="ECO:0000256" key="3">
    <source>
        <dbReference type="ARBA" id="ARBA00023015"/>
    </source>
</evidence>
<dbReference type="PROSITE" id="PS00463">
    <property type="entry name" value="ZN2_CY6_FUNGAL_1"/>
    <property type="match status" value="1"/>
</dbReference>
<comment type="caution">
    <text evidence="9">The sequence shown here is derived from an EMBL/GenBank/DDBJ whole genome shotgun (WGS) entry which is preliminary data.</text>
</comment>
<dbReference type="InterPro" id="IPR001138">
    <property type="entry name" value="Zn2Cys6_DnaBD"/>
</dbReference>
<reference evidence="9 10" key="1">
    <citation type="submission" date="2023-08" db="EMBL/GenBank/DDBJ databases">
        <title>Black Yeasts Isolated from many extreme environments.</title>
        <authorList>
            <person name="Coleine C."/>
            <person name="Stajich J.E."/>
            <person name="Selbmann L."/>
        </authorList>
    </citation>
    <scope>NUCLEOTIDE SEQUENCE [LARGE SCALE GENOMIC DNA]</scope>
    <source>
        <strain evidence="9 10">CCFEE 6328</strain>
    </source>
</reference>
<name>A0ABR0IXU7_9EURO</name>
<keyword evidence="4" id="KW-0238">DNA-binding</keyword>
<dbReference type="Pfam" id="PF00172">
    <property type="entry name" value="Zn_clus"/>
    <property type="match status" value="1"/>
</dbReference>
<keyword evidence="3" id="KW-0805">Transcription regulation</keyword>
<dbReference type="Proteomes" id="UP001345691">
    <property type="component" value="Unassembled WGS sequence"/>
</dbReference>
<evidence type="ECO:0000256" key="5">
    <source>
        <dbReference type="ARBA" id="ARBA00023163"/>
    </source>
</evidence>
<evidence type="ECO:0000313" key="10">
    <source>
        <dbReference type="Proteomes" id="UP001345691"/>
    </source>
</evidence>
<protein>
    <recommendedName>
        <fullName evidence="8">Zn(2)-C6 fungal-type domain-containing protein</fullName>
    </recommendedName>
</protein>
<feature type="domain" description="Zn(2)-C6 fungal-type" evidence="8">
    <location>
        <begin position="35"/>
        <end position="63"/>
    </location>
</feature>
<sequence>MPVVHKQIQDDNSEGSNTATSPPRKRKWHPKTFTGCLRCKSRRIKCDETHPGCLRCAKASLPCPGYKPPTARLFEPRSGPQFDSLDDELNYKHFVHVGSAFLSRYQLSALPFWTQLAPQLGETNDAVRHGLLALGSIQAPLHRTTIRDLPQDKRPEWSLVALKHASKAMNLLRAAAPDTLPIETILTCCILFLAVEIWTEKKTHAALHILAAHNILNGKRAALPHSSEVATVYKPMVDELVVQACTFGDDFPPPNSRLSSYYKLDYGLEKVDSVWNWKDALDVLNQLLKCVLRVTSRPVSCPLRSKVKSALGRFSDVLEELHTSEAPPSEGSMAGEEYCHLRFHHRVACIMLHTLGQEHESSYDDFLQDFGFVLQCCETMMKQRVSNAASRSPNLVSPTLGLLPPLFFVATKCRDTVTRHKALDLLHDTSVSERQWTSCMATALAKFVVDQEADGLSALAKGDSTTKATKRIRLLHAHFTGAEHKVDLEYAVFLDGQLQGICTAILPYKSHPSVEIDGVTATMSRKVMRACGYSSLILFTPPVDCHCVERSQSKLSPTDHGMVLKDVLILGQSTSISSHKKHVLRAPREK</sequence>
<accession>A0ABR0IXU7</accession>
<proteinExistence type="predicted"/>
<dbReference type="PANTHER" id="PTHR36206">
    <property type="entry name" value="ASPERCRYPTIN BIOSYNTHESIS CLUSTER-SPECIFIC TRANSCRIPTION REGULATOR ATNN-RELATED"/>
    <property type="match status" value="1"/>
</dbReference>
<organism evidence="9 10">
    <name type="scientific">Exophiala sideris</name>
    <dbReference type="NCBI Taxonomy" id="1016849"/>
    <lineage>
        <taxon>Eukaryota</taxon>
        <taxon>Fungi</taxon>
        <taxon>Dikarya</taxon>
        <taxon>Ascomycota</taxon>
        <taxon>Pezizomycotina</taxon>
        <taxon>Eurotiomycetes</taxon>
        <taxon>Chaetothyriomycetidae</taxon>
        <taxon>Chaetothyriales</taxon>
        <taxon>Herpotrichiellaceae</taxon>
        <taxon>Exophiala</taxon>
    </lineage>
</organism>
<evidence type="ECO:0000259" key="8">
    <source>
        <dbReference type="PROSITE" id="PS50048"/>
    </source>
</evidence>
<dbReference type="Gene3D" id="4.10.240.10">
    <property type="entry name" value="Zn(2)-C6 fungal-type DNA-binding domain"/>
    <property type="match status" value="1"/>
</dbReference>
<dbReference type="SUPFAM" id="SSF57701">
    <property type="entry name" value="Zn2/Cys6 DNA-binding domain"/>
    <property type="match status" value="1"/>
</dbReference>
<evidence type="ECO:0000256" key="7">
    <source>
        <dbReference type="SAM" id="MobiDB-lite"/>
    </source>
</evidence>
<gene>
    <name evidence="9" type="ORF">LTR69_010152</name>
</gene>
<keyword evidence="6" id="KW-0539">Nucleus</keyword>
<dbReference type="CDD" id="cd00067">
    <property type="entry name" value="GAL4"/>
    <property type="match status" value="1"/>
</dbReference>
<keyword evidence="5" id="KW-0804">Transcription</keyword>
<dbReference type="PROSITE" id="PS50048">
    <property type="entry name" value="ZN2_CY6_FUNGAL_2"/>
    <property type="match status" value="1"/>
</dbReference>
<evidence type="ECO:0000256" key="6">
    <source>
        <dbReference type="ARBA" id="ARBA00023242"/>
    </source>
</evidence>
<evidence type="ECO:0000256" key="2">
    <source>
        <dbReference type="ARBA" id="ARBA00022833"/>
    </source>
</evidence>